<evidence type="ECO:0000256" key="2">
    <source>
        <dbReference type="ARBA" id="ARBA00023015"/>
    </source>
</evidence>
<organism evidence="6 7">
    <name type="scientific">Isoptericola halotolerans</name>
    <dbReference type="NCBI Taxonomy" id="300560"/>
    <lineage>
        <taxon>Bacteria</taxon>
        <taxon>Bacillati</taxon>
        <taxon>Actinomycetota</taxon>
        <taxon>Actinomycetes</taxon>
        <taxon>Micrococcales</taxon>
        <taxon>Promicromonosporaceae</taxon>
        <taxon>Isoptericola</taxon>
    </lineage>
</organism>
<dbReference type="InterPro" id="IPR036388">
    <property type="entry name" value="WH-like_DNA-bd_sf"/>
</dbReference>
<dbReference type="CDD" id="cd08436">
    <property type="entry name" value="PBP2_LTTR_like_3"/>
    <property type="match status" value="1"/>
</dbReference>
<keyword evidence="3 6" id="KW-0238">DNA-binding</keyword>
<dbReference type="Pfam" id="PF00126">
    <property type="entry name" value="HTH_1"/>
    <property type="match status" value="1"/>
</dbReference>
<dbReference type="PANTHER" id="PTHR30346">
    <property type="entry name" value="TRANSCRIPTIONAL DUAL REGULATOR HCAR-RELATED"/>
    <property type="match status" value="1"/>
</dbReference>
<dbReference type="InterPro" id="IPR005119">
    <property type="entry name" value="LysR_subst-bd"/>
</dbReference>
<dbReference type="InterPro" id="IPR036390">
    <property type="entry name" value="WH_DNA-bd_sf"/>
</dbReference>
<dbReference type="SUPFAM" id="SSF53850">
    <property type="entry name" value="Periplasmic binding protein-like II"/>
    <property type="match status" value="1"/>
</dbReference>
<evidence type="ECO:0000256" key="4">
    <source>
        <dbReference type="ARBA" id="ARBA00023163"/>
    </source>
</evidence>
<keyword evidence="2" id="KW-0805">Transcription regulation</keyword>
<keyword evidence="4" id="KW-0804">Transcription</keyword>
<dbReference type="GO" id="GO:0003677">
    <property type="term" value="F:DNA binding"/>
    <property type="evidence" value="ECO:0007669"/>
    <property type="project" value="UniProtKB-KW"/>
</dbReference>
<protein>
    <submittedName>
        <fullName evidence="6">DNA-binding transcriptional LysR family regulator</fullName>
    </submittedName>
</protein>
<proteinExistence type="inferred from homology"/>
<dbReference type="EMBL" id="PVTX01000003">
    <property type="protein sequence ID" value="PRZ08305.1"/>
    <property type="molecule type" value="Genomic_DNA"/>
</dbReference>
<dbReference type="Gene3D" id="3.40.190.290">
    <property type="match status" value="1"/>
</dbReference>
<dbReference type="Pfam" id="PF03466">
    <property type="entry name" value="LysR_substrate"/>
    <property type="match status" value="1"/>
</dbReference>
<name>A0ABX5EIM7_9MICO</name>
<accession>A0ABX5EIM7</accession>
<evidence type="ECO:0000256" key="3">
    <source>
        <dbReference type="ARBA" id="ARBA00023125"/>
    </source>
</evidence>
<dbReference type="InterPro" id="IPR000847">
    <property type="entry name" value="LysR_HTH_N"/>
</dbReference>
<comment type="caution">
    <text evidence="6">The sequence shown here is derived from an EMBL/GenBank/DDBJ whole genome shotgun (WGS) entry which is preliminary data.</text>
</comment>
<dbReference type="PRINTS" id="PR00039">
    <property type="entry name" value="HTHLYSR"/>
</dbReference>
<feature type="domain" description="HTH lysR-type" evidence="5">
    <location>
        <begin position="14"/>
        <end position="71"/>
    </location>
</feature>
<evidence type="ECO:0000256" key="1">
    <source>
        <dbReference type="ARBA" id="ARBA00009437"/>
    </source>
</evidence>
<dbReference type="Proteomes" id="UP000239895">
    <property type="component" value="Unassembled WGS sequence"/>
</dbReference>
<evidence type="ECO:0000259" key="5">
    <source>
        <dbReference type="PROSITE" id="PS50931"/>
    </source>
</evidence>
<sequence>MLVTASIVSDDRWMELQQMRYVVAVAETGSFTRAAERCFVVQSALSHQVAALERELGVRLFARTSRRVEITAAGETFLASARLALGAAERAAVDAAAAAGQVRGTLRLGVIPTVTALDVPATLRAFRSAHPQVAVSLRVAASDALVTAVRAGELDVAVLGLPADVPPSGVRHRELARERLVAVVGAGHALAGRVRVDLAALADETFADFPAGSPGRAQSDRAFTAAGLRREVAFEAPTTDLLLGLVREGLAVVMLPERVVAGAEGVVVLRVSRGPSRVQHLAWSDLNPSPAALAFVDLVGDASGPAAVSPAAPP</sequence>
<keyword evidence="7" id="KW-1185">Reference proteome</keyword>
<dbReference type="SUPFAM" id="SSF46785">
    <property type="entry name" value="Winged helix' DNA-binding domain"/>
    <property type="match status" value="1"/>
</dbReference>
<evidence type="ECO:0000313" key="6">
    <source>
        <dbReference type="EMBL" id="PRZ08305.1"/>
    </source>
</evidence>
<reference evidence="6 7" key="1">
    <citation type="submission" date="2018-03" db="EMBL/GenBank/DDBJ databases">
        <title>Comparative analysis of microorganisms from saline springs in Andes Mountain Range, Colombia.</title>
        <authorList>
            <person name="Rubin E."/>
        </authorList>
    </citation>
    <scope>NUCLEOTIDE SEQUENCE [LARGE SCALE GENOMIC DNA]</scope>
    <source>
        <strain evidence="6 7">CG 23</strain>
    </source>
</reference>
<evidence type="ECO:0000313" key="7">
    <source>
        <dbReference type="Proteomes" id="UP000239895"/>
    </source>
</evidence>
<comment type="similarity">
    <text evidence="1">Belongs to the LysR transcriptional regulatory family.</text>
</comment>
<gene>
    <name evidence="6" type="ORF">BCL65_103233</name>
</gene>
<dbReference type="PROSITE" id="PS50931">
    <property type="entry name" value="HTH_LYSR"/>
    <property type="match status" value="1"/>
</dbReference>
<dbReference type="Gene3D" id="1.10.10.10">
    <property type="entry name" value="Winged helix-like DNA-binding domain superfamily/Winged helix DNA-binding domain"/>
    <property type="match status" value="1"/>
</dbReference>
<dbReference type="PANTHER" id="PTHR30346:SF30">
    <property type="entry name" value="SMALL NEUTRAL PROTEASE REGULATORY PROTEIN"/>
    <property type="match status" value="1"/>
</dbReference>